<feature type="compositionally biased region" description="Polar residues" evidence="1">
    <location>
        <begin position="54"/>
        <end position="84"/>
    </location>
</feature>
<protein>
    <submittedName>
        <fullName evidence="2">Uncharacterized protein</fullName>
    </submittedName>
</protein>
<dbReference type="Proteomes" id="UP000410492">
    <property type="component" value="Unassembled WGS sequence"/>
</dbReference>
<reference evidence="2 3" key="1">
    <citation type="submission" date="2019-01" db="EMBL/GenBank/DDBJ databases">
        <authorList>
            <person name="Sayadi A."/>
        </authorList>
    </citation>
    <scope>NUCLEOTIDE SEQUENCE [LARGE SCALE GENOMIC DNA]</scope>
</reference>
<evidence type="ECO:0000256" key="1">
    <source>
        <dbReference type="SAM" id="MobiDB-lite"/>
    </source>
</evidence>
<evidence type="ECO:0000313" key="2">
    <source>
        <dbReference type="EMBL" id="VEN50916.1"/>
    </source>
</evidence>
<accession>A0A653CSV9</accession>
<proteinExistence type="predicted"/>
<dbReference type="AlphaFoldDB" id="A0A653CSV9"/>
<dbReference type="EMBL" id="CAACVG010008733">
    <property type="protein sequence ID" value="VEN50916.1"/>
    <property type="molecule type" value="Genomic_DNA"/>
</dbReference>
<organism evidence="2 3">
    <name type="scientific">Callosobruchus maculatus</name>
    <name type="common">Southern cowpea weevil</name>
    <name type="synonym">Pulse bruchid</name>
    <dbReference type="NCBI Taxonomy" id="64391"/>
    <lineage>
        <taxon>Eukaryota</taxon>
        <taxon>Metazoa</taxon>
        <taxon>Ecdysozoa</taxon>
        <taxon>Arthropoda</taxon>
        <taxon>Hexapoda</taxon>
        <taxon>Insecta</taxon>
        <taxon>Pterygota</taxon>
        <taxon>Neoptera</taxon>
        <taxon>Endopterygota</taxon>
        <taxon>Coleoptera</taxon>
        <taxon>Polyphaga</taxon>
        <taxon>Cucujiformia</taxon>
        <taxon>Chrysomeloidea</taxon>
        <taxon>Chrysomelidae</taxon>
        <taxon>Bruchinae</taxon>
        <taxon>Bruchini</taxon>
        <taxon>Callosobruchus</taxon>
    </lineage>
</organism>
<evidence type="ECO:0000313" key="3">
    <source>
        <dbReference type="Proteomes" id="UP000410492"/>
    </source>
</evidence>
<name>A0A653CSV9_CALMS</name>
<keyword evidence="3" id="KW-1185">Reference proteome</keyword>
<feature type="compositionally biased region" description="Polar residues" evidence="1">
    <location>
        <begin position="107"/>
        <end position="120"/>
    </location>
</feature>
<sequence length="187" mass="20817">MIKSPQVQTPDTERKKPVGRWDAVMSKITKTDPNKTNLKEVKSKVYNNVKPAVTQKSPNNKLFSPNSHNILRNSFNAKTPTKTSPGVKRPRSALSSASPIERRVRNRSSTGSVSKSGNLENSINSSLSDLSAATLPPNNKTIGVAKKFQRIYSGSDEIITYFEFSYTTKRFLITTTHQMIDRCNLKG</sequence>
<feature type="region of interest" description="Disordered" evidence="1">
    <location>
        <begin position="47"/>
        <end position="120"/>
    </location>
</feature>
<dbReference type="OrthoDB" id="10038993at2759"/>
<gene>
    <name evidence="2" type="ORF">CALMAC_LOCUS11524</name>
</gene>